<protein>
    <submittedName>
        <fullName evidence="1">Uncharacterized protein</fullName>
    </submittedName>
</protein>
<dbReference type="SMART" id="SM00205">
    <property type="entry name" value="THN"/>
    <property type="match status" value="1"/>
</dbReference>
<comment type="caution">
    <text evidence="1">The sequence shown here is derived from an EMBL/GenBank/DDBJ whole genome shotgun (WGS) entry which is preliminary data.</text>
</comment>
<organism evidence="1 2">
    <name type="scientific">Camellia sinensis</name>
    <name type="common">Tea plant</name>
    <name type="synonym">Thea sinensis</name>
    <dbReference type="NCBI Taxonomy" id="4442"/>
    <lineage>
        <taxon>Eukaryota</taxon>
        <taxon>Viridiplantae</taxon>
        <taxon>Streptophyta</taxon>
        <taxon>Embryophyta</taxon>
        <taxon>Tracheophyta</taxon>
        <taxon>Spermatophyta</taxon>
        <taxon>Magnoliopsida</taxon>
        <taxon>eudicotyledons</taxon>
        <taxon>Gunneridae</taxon>
        <taxon>Pentapetalae</taxon>
        <taxon>asterids</taxon>
        <taxon>Ericales</taxon>
        <taxon>Theaceae</taxon>
        <taxon>Camellia</taxon>
    </lineage>
</organism>
<dbReference type="Proteomes" id="UP000593564">
    <property type="component" value="Unassembled WGS sequence"/>
</dbReference>
<dbReference type="InterPro" id="IPR001938">
    <property type="entry name" value="Thaumatin"/>
</dbReference>
<proteinExistence type="predicted"/>
<gene>
    <name evidence="1" type="ORF">HYC85_015692</name>
</gene>
<dbReference type="AlphaFoldDB" id="A0A7J7H143"/>
<name>A0A7J7H143_CAMSI</name>
<keyword evidence="2" id="KW-1185">Reference proteome</keyword>
<dbReference type="PRINTS" id="PR00347">
    <property type="entry name" value="THAUMATIN"/>
</dbReference>
<evidence type="ECO:0000313" key="2">
    <source>
        <dbReference type="Proteomes" id="UP000593564"/>
    </source>
</evidence>
<evidence type="ECO:0000313" key="1">
    <source>
        <dbReference type="EMBL" id="KAF5945464.1"/>
    </source>
</evidence>
<dbReference type="Pfam" id="PF00314">
    <property type="entry name" value="Thaumatin"/>
    <property type="match status" value="1"/>
</dbReference>
<dbReference type="PANTHER" id="PTHR31048">
    <property type="entry name" value="OS03G0233200 PROTEIN"/>
    <property type="match status" value="1"/>
</dbReference>
<dbReference type="EMBL" id="JACBKZ010000007">
    <property type="protein sequence ID" value="KAF5945464.1"/>
    <property type="molecule type" value="Genomic_DNA"/>
</dbReference>
<reference evidence="1 2" key="2">
    <citation type="submission" date="2020-07" db="EMBL/GenBank/DDBJ databases">
        <title>Genome assembly of wild tea tree DASZ reveals pedigree and selection history of tea varieties.</title>
        <authorList>
            <person name="Zhang W."/>
        </authorList>
    </citation>
    <scope>NUCLEOTIDE SEQUENCE [LARGE SCALE GENOMIC DNA]</scope>
    <source>
        <strain evidence="2">cv. G240</strain>
        <tissue evidence="1">Leaf</tissue>
    </source>
</reference>
<dbReference type="Gene3D" id="2.60.110.10">
    <property type="entry name" value="Thaumatin"/>
    <property type="match status" value="1"/>
</dbReference>
<dbReference type="InterPro" id="IPR037176">
    <property type="entry name" value="Osmotin/thaumatin-like_sf"/>
</dbReference>
<dbReference type="PROSITE" id="PS51367">
    <property type="entry name" value="THAUMATIN_2"/>
    <property type="match status" value="1"/>
</dbReference>
<accession>A0A7J7H143</accession>
<sequence>MVHPTEHIISIVPTAVVSVYRTSYSSIGHMCSQTWPISPAPITTQARIWARTSCSFDGAGRSGCQTSGCNGLLECQDYGKPPNTLAEYALNQFNNLDFFDISLVDRFNVVIEFSPTFNGCTQGIKYHQGSSRVFFS</sequence>
<dbReference type="SUPFAM" id="SSF49870">
    <property type="entry name" value="Osmotin, thaumatin-like protein"/>
    <property type="match status" value="1"/>
</dbReference>
<reference evidence="2" key="1">
    <citation type="journal article" date="2020" name="Nat. Commun.">
        <title>Genome assembly of wild tea tree DASZ reveals pedigree and selection history of tea varieties.</title>
        <authorList>
            <person name="Zhang W."/>
            <person name="Zhang Y."/>
            <person name="Qiu H."/>
            <person name="Guo Y."/>
            <person name="Wan H."/>
            <person name="Zhang X."/>
            <person name="Scossa F."/>
            <person name="Alseekh S."/>
            <person name="Zhang Q."/>
            <person name="Wang P."/>
            <person name="Xu L."/>
            <person name="Schmidt M.H."/>
            <person name="Jia X."/>
            <person name="Li D."/>
            <person name="Zhu A."/>
            <person name="Guo F."/>
            <person name="Chen W."/>
            <person name="Ni D."/>
            <person name="Usadel B."/>
            <person name="Fernie A.R."/>
            <person name="Wen W."/>
        </authorList>
    </citation>
    <scope>NUCLEOTIDE SEQUENCE [LARGE SCALE GENOMIC DNA]</scope>
    <source>
        <strain evidence="2">cv. G240</strain>
    </source>
</reference>